<evidence type="ECO:0000313" key="1">
    <source>
        <dbReference type="EMBL" id="THF62783.1"/>
    </source>
</evidence>
<evidence type="ECO:0000313" key="2">
    <source>
        <dbReference type="Proteomes" id="UP000308430"/>
    </source>
</evidence>
<dbReference type="OrthoDB" id="9180361at2"/>
<comment type="caution">
    <text evidence="1">The sequence shown here is derived from an EMBL/GenBank/DDBJ whole genome shotgun (WGS) entry which is preliminary data.</text>
</comment>
<dbReference type="Proteomes" id="UP000308430">
    <property type="component" value="Unassembled WGS sequence"/>
</dbReference>
<keyword evidence="2" id="KW-1185">Reference proteome</keyword>
<proteinExistence type="predicted"/>
<accession>A0A4S4ASF3</accession>
<name>A0A4S4ASF3_9RHOO</name>
<protein>
    <recommendedName>
        <fullName evidence="3">RiboL-PSP-HEPN domain-containing protein</fullName>
    </recommendedName>
</protein>
<gene>
    <name evidence="1" type="ORF">E6C76_16040</name>
</gene>
<dbReference type="AlphaFoldDB" id="A0A4S4ASF3"/>
<dbReference type="EMBL" id="SSOC01000006">
    <property type="protein sequence ID" value="THF62783.1"/>
    <property type="molecule type" value="Genomic_DNA"/>
</dbReference>
<organism evidence="1 2">
    <name type="scientific">Pseudothauera nasutitermitis</name>
    <dbReference type="NCBI Taxonomy" id="2565930"/>
    <lineage>
        <taxon>Bacteria</taxon>
        <taxon>Pseudomonadati</taxon>
        <taxon>Pseudomonadota</taxon>
        <taxon>Betaproteobacteria</taxon>
        <taxon>Rhodocyclales</taxon>
        <taxon>Zoogloeaceae</taxon>
        <taxon>Pseudothauera</taxon>
    </lineage>
</organism>
<reference evidence="1 2" key="1">
    <citation type="submission" date="2019-04" db="EMBL/GenBank/DDBJ databases">
        <title>Azoarcus nasutitermitis sp. nov. isolated from termite nest.</title>
        <authorList>
            <person name="Lin S.-Y."/>
            <person name="Hameed A."/>
            <person name="Hsu Y.-H."/>
            <person name="Young C.-C."/>
        </authorList>
    </citation>
    <scope>NUCLEOTIDE SEQUENCE [LARGE SCALE GENOMIC DNA]</scope>
    <source>
        <strain evidence="1 2">CC-YHH838</strain>
    </source>
</reference>
<dbReference type="RefSeq" id="WP_136349264.1">
    <property type="nucleotide sequence ID" value="NZ_SSOC01000006.1"/>
</dbReference>
<evidence type="ECO:0008006" key="3">
    <source>
        <dbReference type="Google" id="ProtNLM"/>
    </source>
</evidence>
<sequence>MDWKPKTTNPAILTALSDYRDFLMRIATLYAGTRLVELIDLFALGGETKIAISDDFPEGMTTIRTVDQLSKSIQCGEYGQLALGLGVIQLCTAFEIFFDSAASSHGVAVSQADSFDATHHSIGGTVKLGNKTLMQIRKLHLSLGVNSPMNSDEVLIKLASIIEARNCFTHAGGLVKTLKAKERLWAYRIPSTVGQPLKLKDNHLDDFLHYMAINTLAFVNNVP</sequence>